<evidence type="ECO:0000259" key="1">
    <source>
        <dbReference type="Pfam" id="PF03372"/>
    </source>
</evidence>
<feature type="domain" description="Endonuclease/exonuclease/phosphatase" evidence="1">
    <location>
        <begin position="4"/>
        <end position="182"/>
    </location>
</feature>
<dbReference type="GO" id="GO:0003824">
    <property type="term" value="F:catalytic activity"/>
    <property type="evidence" value="ECO:0007669"/>
    <property type="project" value="InterPro"/>
</dbReference>
<dbReference type="Pfam" id="PF03372">
    <property type="entry name" value="Exo_endo_phos"/>
    <property type="match status" value="1"/>
</dbReference>
<dbReference type="SUPFAM" id="SSF56219">
    <property type="entry name" value="DNase I-like"/>
    <property type="match status" value="1"/>
</dbReference>
<reference evidence="2" key="1">
    <citation type="journal article" date="2023" name="Plant J.">
        <title>Genome sequences and population genomics provide insights into the demographic history, inbreeding, and mutation load of two 'living fossil' tree species of Dipteronia.</title>
        <authorList>
            <person name="Feng Y."/>
            <person name="Comes H.P."/>
            <person name="Chen J."/>
            <person name="Zhu S."/>
            <person name="Lu R."/>
            <person name="Zhang X."/>
            <person name="Li P."/>
            <person name="Qiu J."/>
            <person name="Olsen K.M."/>
            <person name="Qiu Y."/>
        </authorList>
    </citation>
    <scope>NUCLEOTIDE SEQUENCE</scope>
    <source>
        <strain evidence="2">NBL</strain>
    </source>
</reference>
<sequence length="194" mass="22138">MNCVSWNARGVGNSRAFQALSDLKRSFNQEIIFLMETKAEHSLLELYRVRLGFTGKLVVDKVGRSGGLCMFWSDKVCVTLILYSRFHIDVQIGSHGSHVWHLTGLYGNLDPEQGCHTWTLLRRLKGLSSLPWLCLGDFNEILRDSEKQGGPPRPRLLMESFREVLDSCELEDLGFFGPNFTFSNIRDISLVQER</sequence>
<accession>A0AAD9ZS68</accession>
<dbReference type="EMBL" id="JANJYJ010000009">
    <property type="protein sequence ID" value="KAK3189419.1"/>
    <property type="molecule type" value="Genomic_DNA"/>
</dbReference>
<protein>
    <recommendedName>
        <fullName evidence="1">Endonuclease/exonuclease/phosphatase domain-containing protein</fullName>
    </recommendedName>
</protein>
<dbReference type="AlphaFoldDB" id="A0AAD9ZS68"/>
<comment type="caution">
    <text evidence="2">The sequence shown here is derived from an EMBL/GenBank/DDBJ whole genome shotgun (WGS) entry which is preliminary data.</text>
</comment>
<organism evidence="2 3">
    <name type="scientific">Dipteronia sinensis</name>
    <dbReference type="NCBI Taxonomy" id="43782"/>
    <lineage>
        <taxon>Eukaryota</taxon>
        <taxon>Viridiplantae</taxon>
        <taxon>Streptophyta</taxon>
        <taxon>Embryophyta</taxon>
        <taxon>Tracheophyta</taxon>
        <taxon>Spermatophyta</taxon>
        <taxon>Magnoliopsida</taxon>
        <taxon>eudicotyledons</taxon>
        <taxon>Gunneridae</taxon>
        <taxon>Pentapetalae</taxon>
        <taxon>rosids</taxon>
        <taxon>malvids</taxon>
        <taxon>Sapindales</taxon>
        <taxon>Sapindaceae</taxon>
        <taxon>Hippocastanoideae</taxon>
        <taxon>Acereae</taxon>
        <taxon>Dipteronia</taxon>
    </lineage>
</organism>
<gene>
    <name evidence="2" type="ORF">Dsin_028980</name>
</gene>
<dbReference type="Proteomes" id="UP001281410">
    <property type="component" value="Unassembled WGS sequence"/>
</dbReference>
<dbReference type="Gene3D" id="3.60.10.10">
    <property type="entry name" value="Endonuclease/exonuclease/phosphatase"/>
    <property type="match status" value="1"/>
</dbReference>
<dbReference type="InterPro" id="IPR036691">
    <property type="entry name" value="Endo/exonu/phosph_ase_sf"/>
</dbReference>
<dbReference type="InterPro" id="IPR005135">
    <property type="entry name" value="Endo/exonuclease/phosphatase"/>
</dbReference>
<name>A0AAD9ZS68_9ROSI</name>
<proteinExistence type="predicted"/>
<evidence type="ECO:0000313" key="2">
    <source>
        <dbReference type="EMBL" id="KAK3189419.1"/>
    </source>
</evidence>
<dbReference type="PANTHER" id="PTHR35218">
    <property type="entry name" value="RNASE H DOMAIN-CONTAINING PROTEIN"/>
    <property type="match status" value="1"/>
</dbReference>
<evidence type="ECO:0000313" key="3">
    <source>
        <dbReference type="Proteomes" id="UP001281410"/>
    </source>
</evidence>
<dbReference type="PANTHER" id="PTHR35218:SF9">
    <property type="entry name" value="ENDONUCLEASE_EXONUCLEASE_PHOSPHATASE DOMAIN-CONTAINING PROTEIN"/>
    <property type="match status" value="1"/>
</dbReference>
<keyword evidence="3" id="KW-1185">Reference proteome</keyword>